<keyword evidence="4" id="KW-0276">Fatty acid metabolism</keyword>
<keyword evidence="3" id="KW-0443">Lipid metabolism</keyword>
<keyword evidence="2" id="KW-0378">Hydrolase</keyword>
<protein>
    <submittedName>
        <fullName evidence="5">Acyl carrier protein phosphodiesterase</fullName>
    </submittedName>
</protein>
<proteinExistence type="predicted"/>
<accession>F6CTP8</accession>
<dbReference type="PANTHER" id="PTHR38764:SF1">
    <property type="entry name" value="ACYL CARRIER PROTEIN PHOSPHODIESTERASE"/>
    <property type="match status" value="1"/>
</dbReference>
<evidence type="ECO:0000313" key="5">
    <source>
        <dbReference type="EMBL" id="AEF55163.1"/>
    </source>
</evidence>
<dbReference type="KEGG" id="mpc:Mar181_2125"/>
<dbReference type="EMBL" id="CP002771">
    <property type="protein sequence ID" value="AEF55163.1"/>
    <property type="molecule type" value="Genomic_DNA"/>
</dbReference>
<keyword evidence="1" id="KW-0444">Lipid biosynthesis</keyword>
<sequence length="202" mass="23651">MNYFAHLHIASLTKTSWAGNLLGDFPVVASQLDDDLYQGWRLHQMVDVMVDEHPASLAFRVMPRLGRRRFAGIVQDIAMDYWLIQYWSKFSDEPLALFCQRAVEGLVKDKRRTPERLMRMIESLEEHNWLANLGQINGVEKAIHSIMRRWRHGHHLQSFVEELPEVIEQAEQPFLLLYPDLLDFVAQQMKKTEVITHMTPAE</sequence>
<evidence type="ECO:0000256" key="4">
    <source>
        <dbReference type="ARBA" id="ARBA00023160"/>
    </source>
</evidence>
<organism evidence="5 6">
    <name type="scientific">Marinomonas posidonica (strain CECT 7376 / NCIMB 14433 / IVIA-Po-181)</name>
    <dbReference type="NCBI Taxonomy" id="491952"/>
    <lineage>
        <taxon>Bacteria</taxon>
        <taxon>Pseudomonadati</taxon>
        <taxon>Pseudomonadota</taxon>
        <taxon>Gammaproteobacteria</taxon>
        <taxon>Oceanospirillales</taxon>
        <taxon>Oceanospirillaceae</taxon>
        <taxon>Marinomonas</taxon>
    </lineage>
</organism>
<dbReference type="AlphaFoldDB" id="F6CTP8"/>
<evidence type="ECO:0000313" key="6">
    <source>
        <dbReference type="Proteomes" id="UP000009230"/>
    </source>
</evidence>
<dbReference type="HOGENOM" id="CLU_099370_1_0_6"/>
<evidence type="ECO:0000256" key="2">
    <source>
        <dbReference type="ARBA" id="ARBA00022801"/>
    </source>
</evidence>
<dbReference type="GO" id="GO:0008770">
    <property type="term" value="F:[acyl-carrier-protein] phosphodiesterase activity"/>
    <property type="evidence" value="ECO:0007669"/>
    <property type="project" value="InterPro"/>
</dbReference>
<keyword evidence="6" id="KW-1185">Reference proteome</keyword>
<dbReference type="PANTHER" id="PTHR38764">
    <property type="entry name" value="ACYL CARRIER PROTEIN PHOSPHODIESTERASE"/>
    <property type="match status" value="1"/>
</dbReference>
<dbReference type="OrthoDB" id="8442777at2"/>
<dbReference type="Pfam" id="PF04336">
    <property type="entry name" value="ACP_PD"/>
    <property type="match status" value="1"/>
</dbReference>
<dbReference type="RefSeq" id="WP_013796638.1">
    <property type="nucleotide sequence ID" value="NC_015559.1"/>
</dbReference>
<name>F6CTP8_MARPP</name>
<evidence type="ECO:0000256" key="1">
    <source>
        <dbReference type="ARBA" id="ARBA00022516"/>
    </source>
</evidence>
<dbReference type="STRING" id="491952.Mar181_2125"/>
<evidence type="ECO:0000256" key="3">
    <source>
        <dbReference type="ARBA" id="ARBA00023098"/>
    </source>
</evidence>
<dbReference type="Proteomes" id="UP000009230">
    <property type="component" value="Chromosome"/>
</dbReference>
<dbReference type="InterPro" id="IPR007431">
    <property type="entry name" value="ACP_PD"/>
</dbReference>
<gene>
    <name evidence="5" type="ordered locus">Mar181_2125</name>
</gene>
<dbReference type="eggNOG" id="COG3124">
    <property type="taxonomic scope" value="Bacteria"/>
</dbReference>
<reference evidence="5 6" key="1">
    <citation type="journal article" date="2012" name="Stand. Genomic Sci.">
        <title>Complete genome sequence of Marinomonas posidonica type strain (IVIA-Po-181(T)).</title>
        <authorList>
            <person name="Lucas-Elio P."/>
            <person name="Goodwin L."/>
            <person name="Woyke T."/>
            <person name="Pitluck S."/>
            <person name="Nolan M."/>
            <person name="Kyrpides N.C."/>
            <person name="Detter J.C."/>
            <person name="Copeland A."/>
            <person name="Lu M."/>
            <person name="Bruce D."/>
            <person name="Detter C."/>
            <person name="Tapia R."/>
            <person name="Han S."/>
            <person name="Land M.L."/>
            <person name="Ivanova N."/>
            <person name="Mikhailova N."/>
            <person name="Johnston A.W."/>
            <person name="Sanchez-Amat A."/>
        </authorList>
    </citation>
    <scope>NUCLEOTIDE SEQUENCE [LARGE SCALE GENOMIC DNA]</scope>
    <source>
        <strain evidence="6">CECT 7376 / NCIMB 14433 / IVIA-Po-181</strain>
    </source>
</reference>
<dbReference type="GO" id="GO:0006633">
    <property type="term" value="P:fatty acid biosynthetic process"/>
    <property type="evidence" value="ECO:0007669"/>
    <property type="project" value="UniProtKB-KW"/>
</dbReference>
<keyword evidence="4" id="KW-0275">Fatty acid biosynthesis</keyword>